<dbReference type="Gene3D" id="3.40.50.12780">
    <property type="entry name" value="N-terminal domain of ligase-like"/>
    <property type="match status" value="1"/>
</dbReference>
<evidence type="ECO:0000313" key="3">
    <source>
        <dbReference type="Proteomes" id="UP000634136"/>
    </source>
</evidence>
<dbReference type="GO" id="GO:0016405">
    <property type="term" value="F:CoA-ligase activity"/>
    <property type="evidence" value="ECO:0007669"/>
    <property type="project" value="TreeGrafter"/>
</dbReference>
<comment type="caution">
    <text evidence="2">The sequence shown here is derived from an EMBL/GenBank/DDBJ whole genome shotgun (WGS) entry which is preliminary data.</text>
</comment>
<dbReference type="OrthoDB" id="10253869at2759"/>
<proteinExistence type="predicted"/>
<accession>A0A834SZQ3</accession>
<name>A0A834SZQ3_9FABA</name>
<dbReference type="EMBL" id="JAAIUW010000010">
    <property type="protein sequence ID" value="KAF7813129.1"/>
    <property type="molecule type" value="Genomic_DNA"/>
</dbReference>
<evidence type="ECO:0000313" key="2">
    <source>
        <dbReference type="EMBL" id="KAF7813129.1"/>
    </source>
</evidence>
<dbReference type="Gene3D" id="3.30.300.30">
    <property type="match status" value="1"/>
</dbReference>
<sequence>MGIGRAGYVRNEEATAETLDSEGWLKTGDLCYFDSDGFLYIVDRLKELIKYKAYQVPPAELEHILHTNPAVIPYPDEDAGQIPMAFVVRKHGSNITAPQVMDFVAKLANLLNIDGSCVNNPVIIATIGIIIRDNKNSWIKGIASQPLLAKEWRHIEVGGSPLNTHRGFVVEYGKDKDVVSGIFSA</sequence>
<dbReference type="AlphaFoldDB" id="A0A834SZQ3"/>
<reference evidence="2" key="1">
    <citation type="submission" date="2020-09" db="EMBL/GenBank/DDBJ databases">
        <title>Genome-Enabled Discovery of Anthraquinone Biosynthesis in Senna tora.</title>
        <authorList>
            <person name="Kang S.-H."/>
            <person name="Pandey R.P."/>
            <person name="Lee C.-M."/>
            <person name="Sim J.-S."/>
            <person name="Jeong J.-T."/>
            <person name="Choi B.-S."/>
            <person name="Jung M."/>
            <person name="Ginzburg D."/>
            <person name="Zhao K."/>
            <person name="Won S.Y."/>
            <person name="Oh T.-J."/>
            <person name="Yu Y."/>
            <person name="Kim N.-H."/>
            <person name="Lee O.R."/>
            <person name="Lee T.-H."/>
            <person name="Bashyal P."/>
            <person name="Kim T.-S."/>
            <person name="Lee W.-H."/>
            <person name="Kawkins C."/>
            <person name="Kim C.-K."/>
            <person name="Kim J.S."/>
            <person name="Ahn B.O."/>
            <person name="Rhee S.Y."/>
            <person name="Sohng J.K."/>
        </authorList>
    </citation>
    <scope>NUCLEOTIDE SEQUENCE</scope>
    <source>
        <tissue evidence="2">Leaf</tissue>
    </source>
</reference>
<dbReference type="PANTHER" id="PTHR24096">
    <property type="entry name" value="LONG-CHAIN-FATTY-ACID--COA LIGASE"/>
    <property type="match status" value="1"/>
</dbReference>
<keyword evidence="1 2" id="KW-0436">Ligase</keyword>
<dbReference type="InterPro" id="IPR042099">
    <property type="entry name" value="ANL_N_sf"/>
</dbReference>
<dbReference type="InterPro" id="IPR045851">
    <property type="entry name" value="AMP-bd_C_sf"/>
</dbReference>
<organism evidence="2 3">
    <name type="scientific">Senna tora</name>
    <dbReference type="NCBI Taxonomy" id="362788"/>
    <lineage>
        <taxon>Eukaryota</taxon>
        <taxon>Viridiplantae</taxon>
        <taxon>Streptophyta</taxon>
        <taxon>Embryophyta</taxon>
        <taxon>Tracheophyta</taxon>
        <taxon>Spermatophyta</taxon>
        <taxon>Magnoliopsida</taxon>
        <taxon>eudicotyledons</taxon>
        <taxon>Gunneridae</taxon>
        <taxon>Pentapetalae</taxon>
        <taxon>rosids</taxon>
        <taxon>fabids</taxon>
        <taxon>Fabales</taxon>
        <taxon>Fabaceae</taxon>
        <taxon>Caesalpinioideae</taxon>
        <taxon>Cassia clade</taxon>
        <taxon>Senna</taxon>
    </lineage>
</organism>
<dbReference type="SUPFAM" id="SSF56801">
    <property type="entry name" value="Acetyl-CoA synthetase-like"/>
    <property type="match status" value="1"/>
</dbReference>
<evidence type="ECO:0000256" key="1">
    <source>
        <dbReference type="ARBA" id="ARBA00022598"/>
    </source>
</evidence>
<keyword evidence="3" id="KW-1185">Reference proteome</keyword>
<protein>
    <submittedName>
        <fullName evidence="2">4-coumarate--CoA ligase-like 9</fullName>
    </submittedName>
</protein>
<dbReference type="PANTHER" id="PTHR24096:SF251">
    <property type="entry name" value="4-COUMARATE--COA LIGASE-LIKE 9"/>
    <property type="match status" value="1"/>
</dbReference>
<dbReference type="Proteomes" id="UP000634136">
    <property type="component" value="Unassembled WGS sequence"/>
</dbReference>
<gene>
    <name evidence="2" type="ORF">G2W53_034105</name>
</gene>